<gene>
    <name evidence="2" type="ORF">EFR84_22870</name>
</gene>
<evidence type="ECO:0000313" key="2">
    <source>
        <dbReference type="EMBL" id="RUM01315.1"/>
    </source>
</evidence>
<dbReference type="InterPro" id="IPR045465">
    <property type="entry name" value="Trans_reg_dom"/>
</dbReference>
<evidence type="ECO:0000259" key="1">
    <source>
        <dbReference type="Pfam" id="PF20109"/>
    </source>
</evidence>
<feature type="domain" description="Transcriptional regulator-like" evidence="1">
    <location>
        <begin position="7"/>
        <end position="66"/>
    </location>
</feature>
<evidence type="ECO:0000313" key="3">
    <source>
        <dbReference type="Proteomes" id="UP000278081"/>
    </source>
</evidence>
<protein>
    <recommendedName>
        <fullName evidence="1">Transcriptional regulator-like domain-containing protein</fullName>
    </recommendedName>
</protein>
<organism evidence="2 3">
    <name type="scientific">Rhizobium chutanense</name>
    <dbReference type="NCBI Taxonomy" id="2035448"/>
    <lineage>
        <taxon>Bacteria</taxon>
        <taxon>Pseudomonadati</taxon>
        <taxon>Pseudomonadota</taxon>
        <taxon>Alphaproteobacteria</taxon>
        <taxon>Hyphomicrobiales</taxon>
        <taxon>Rhizobiaceae</taxon>
        <taxon>Rhizobium/Agrobacterium group</taxon>
        <taxon>Rhizobium</taxon>
    </lineage>
</organism>
<dbReference type="EMBL" id="RJTJ01000022">
    <property type="protein sequence ID" value="RUM01315.1"/>
    <property type="molecule type" value="Genomic_DNA"/>
</dbReference>
<sequence length="74" mass="9027">MTPDISNWRASPNYDYIDRLVAPDLAWEWLRRNSEYQHDYSKVEGQTEESELLVNAVRRRWGLQFPCPPYFHRR</sequence>
<dbReference type="Pfam" id="PF20109">
    <property type="entry name" value="Trans_reg_dom"/>
    <property type="match status" value="1"/>
</dbReference>
<reference evidence="2 3" key="1">
    <citation type="submission" date="2018-11" db="EMBL/GenBank/DDBJ databases">
        <title>Rhizobium chutanense sp. nov., isolated from root nodules of Phaseolus vulgaris in China.</title>
        <authorList>
            <person name="Huo Y."/>
        </authorList>
    </citation>
    <scope>NUCLEOTIDE SEQUENCE [LARGE SCALE GENOMIC DNA]</scope>
    <source>
        <strain evidence="2 3">C16</strain>
    </source>
</reference>
<comment type="caution">
    <text evidence="2">The sequence shown here is derived from an EMBL/GenBank/DDBJ whole genome shotgun (WGS) entry which is preliminary data.</text>
</comment>
<name>A0A432NP75_9HYPH</name>
<proteinExistence type="predicted"/>
<dbReference type="AlphaFoldDB" id="A0A432NP75"/>
<dbReference type="Proteomes" id="UP000278081">
    <property type="component" value="Unassembled WGS sequence"/>
</dbReference>
<dbReference type="OrthoDB" id="8654520at2"/>
<accession>A0A432NP75</accession>